<keyword evidence="1" id="KW-0472">Membrane</keyword>
<reference evidence="2 3" key="1">
    <citation type="journal article" date="2013" name="PLoS ONE">
        <title>Predicting the Proteins of Angomonas deanei, Strigomonas culicis and Their Respective Endosymbionts Reveals New Aspects of the Trypanosomatidae Family.</title>
        <authorList>
            <person name="Motta M.C."/>
            <person name="Martins A.C."/>
            <person name="de Souza S.S."/>
            <person name="Catta-Preta C.M."/>
            <person name="Silva R."/>
            <person name="Klein C.C."/>
            <person name="de Almeida L.G."/>
            <person name="de Lima Cunha O."/>
            <person name="Ciapina L.P."/>
            <person name="Brocchi M."/>
            <person name="Colabardini A.C."/>
            <person name="de Araujo Lima B."/>
            <person name="Machado C.R."/>
            <person name="de Almeida Soares C.M."/>
            <person name="Probst C.M."/>
            <person name="de Menezes C.B."/>
            <person name="Thompson C.E."/>
            <person name="Bartholomeu D.C."/>
            <person name="Gradia D.F."/>
            <person name="Pavoni D.P."/>
            <person name="Grisard E.C."/>
            <person name="Fantinatti-Garboggini F."/>
            <person name="Marchini F.K."/>
            <person name="Rodrigues-Luiz G.F."/>
            <person name="Wagner G."/>
            <person name="Goldman G.H."/>
            <person name="Fietto J.L."/>
            <person name="Elias M.C."/>
            <person name="Goldman M.H."/>
            <person name="Sagot M.F."/>
            <person name="Pereira M."/>
            <person name="Stoco P.H."/>
            <person name="de Mendonca-Neto R.P."/>
            <person name="Teixeira S.M."/>
            <person name="Maciel T.E."/>
            <person name="de Oliveira Mendes T.A."/>
            <person name="Urmenyi T.P."/>
            <person name="de Souza W."/>
            <person name="Schenkman S."/>
            <person name="de Vasconcelos A.T."/>
        </authorList>
    </citation>
    <scope>NUCLEOTIDE SEQUENCE [LARGE SCALE GENOMIC DNA]</scope>
</reference>
<accession>S9TBD1</accession>
<comment type="caution">
    <text evidence="2">The sequence shown here is derived from an EMBL/GenBank/DDBJ whole genome shotgun (WGS) entry which is preliminary data.</text>
</comment>
<dbReference type="EMBL" id="ATMH01012213">
    <property type="protein sequence ID" value="EPY15322.1"/>
    <property type="molecule type" value="Genomic_DNA"/>
</dbReference>
<dbReference type="AlphaFoldDB" id="S9TBD1"/>
<name>S9TBD1_9TRYP</name>
<sequence length="76" mass="8606">MTAYSTLQKTTALRWLTYGFVSAGLLCFFKTLYTVQDISNDADYRHHRINLLSDELSALEEEVAAARGRAAPPRIR</sequence>
<evidence type="ECO:0000313" key="2">
    <source>
        <dbReference type="EMBL" id="EPY15322.1"/>
    </source>
</evidence>
<proteinExistence type="predicted"/>
<protein>
    <submittedName>
        <fullName evidence="2">Uncharacterized protein</fullName>
    </submittedName>
</protein>
<keyword evidence="3" id="KW-1185">Reference proteome</keyword>
<feature type="transmembrane region" description="Helical" evidence="1">
    <location>
        <begin position="15"/>
        <end position="35"/>
    </location>
</feature>
<keyword evidence="1" id="KW-1133">Transmembrane helix</keyword>
<evidence type="ECO:0000256" key="1">
    <source>
        <dbReference type="SAM" id="Phobius"/>
    </source>
</evidence>
<dbReference type="Proteomes" id="UP000015354">
    <property type="component" value="Unassembled WGS sequence"/>
</dbReference>
<keyword evidence="1" id="KW-0812">Transmembrane</keyword>
<gene>
    <name evidence="2" type="ORF">STCU_12120</name>
</gene>
<evidence type="ECO:0000313" key="3">
    <source>
        <dbReference type="Proteomes" id="UP000015354"/>
    </source>
</evidence>
<organism evidence="2 3">
    <name type="scientific">Strigomonas culicis</name>
    <dbReference type="NCBI Taxonomy" id="28005"/>
    <lineage>
        <taxon>Eukaryota</taxon>
        <taxon>Discoba</taxon>
        <taxon>Euglenozoa</taxon>
        <taxon>Kinetoplastea</taxon>
        <taxon>Metakinetoplastina</taxon>
        <taxon>Trypanosomatida</taxon>
        <taxon>Trypanosomatidae</taxon>
        <taxon>Strigomonadinae</taxon>
        <taxon>Strigomonas</taxon>
    </lineage>
</organism>